<keyword evidence="3" id="KW-1185">Reference proteome</keyword>
<proteinExistence type="predicted"/>
<feature type="region of interest" description="Disordered" evidence="1">
    <location>
        <begin position="1"/>
        <end position="21"/>
    </location>
</feature>
<dbReference type="GeneID" id="5000487"/>
<evidence type="ECO:0000256" key="1">
    <source>
        <dbReference type="SAM" id="MobiDB-lite"/>
    </source>
</evidence>
<dbReference type="Gramene" id="ABO94335">
    <property type="protein sequence ID" value="ABO94335"/>
    <property type="gene ID" value="OSTLU_92250"/>
</dbReference>
<accession>A4RTM6</accession>
<dbReference type="Proteomes" id="UP000001568">
    <property type="component" value="Chromosome 2"/>
</dbReference>
<dbReference type="EMBL" id="CP000582">
    <property type="protein sequence ID" value="ABO94335.1"/>
    <property type="molecule type" value="Genomic_DNA"/>
</dbReference>
<gene>
    <name evidence="2" type="ORF">OSTLU_92250</name>
</gene>
<dbReference type="KEGG" id="olu:OSTLU_92250"/>
<evidence type="ECO:0000313" key="2">
    <source>
        <dbReference type="EMBL" id="ABO94335.1"/>
    </source>
</evidence>
<dbReference type="OrthoDB" id="10549836at2759"/>
<evidence type="ECO:0008006" key="4">
    <source>
        <dbReference type="Google" id="ProtNLM"/>
    </source>
</evidence>
<name>A4RTM6_OSTLU</name>
<protein>
    <recommendedName>
        <fullName evidence="4">SnoaL-like domain-containing protein</fullName>
    </recommendedName>
</protein>
<reference evidence="2 3" key="1">
    <citation type="journal article" date="2007" name="Proc. Natl. Acad. Sci. U.S.A.">
        <title>The tiny eukaryote Ostreococcus provides genomic insights into the paradox of plankton speciation.</title>
        <authorList>
            <person name="Palenik B."/>
            <person name="Grimwood J."/>
            <person name="Aerts A."/>
            <person name="Rouze P."/>
            <person name="Salamov A."/>
            <person name="Putnam N."/>
            <person name="Dupont C."/>
            <person name="Jorgensen R."/>
            <person name="Derelle E."/>
            <person name="Rombauts S."/>
            <person name="Zhou K."/>
            <person name="Otillar R."/>
            <person name="Merchant S.S."/>
            <person name="Podell S."/>
            <person name="Gaasterland T."/>
            <person name="Napoli C."/>
            <person name="Gendler K."/>
            <person name="Manuell A."/>
            <person name="Tai V."/>
            <person name="Vallon O."/>
            <person name="Piganeau G."/>
            <person name="Jancek S."/>
            <person name="Heijde M."/>
            <person name="Jabbari K."/>
            <person name="Bowler C."/>
            <person name="Lohr M."/>
            <person name="Robbens S."/>
            <person name="Werner G."/>
            <person name="Dubchak I."/>
            <person name="Pazour G.J."/>
            <person name="Ren Q."/>
            <person name="Paulsen I."/>
            <person name="Delwiche C."/>
            <person name="Schmutz J."/>
            <person name="Rokhsar D."/>
            <person name="Van de Peer Y."/>
            <person name="Moreau H."/>
            <person name="Grigoriev I.V."/>
        </authorList>
    </citation>
    <scope>NUCLEOTIDE SEQUENCE [LARGE SCALE GENOMIC DNA]</scope>
    <source>
        <strain evidence="2 3">CCE9901</strain>
    </source>
</reference>
<dbReference type="OMA" id="RYLMPNQ"/>
<organism evidence="2 3">
    <name type="scientific">Ostreococcus lucimarinus (strain CCE9901)</name>
    <dbReference type="NCBI Taxonomy" id="436017"/>
    <lineage>
        <taxon>Eukaryota</taxon>
        <taxon>Viridiplantae</taxon>
        <taxon>Chlorophyta</taxon>
        <taxon>Mamiellophyceae</taxon>
        <taxon>Mamiellales</taxon>
        <taxon>Bathycoccaceae</taxon>
        <taxon>Ostreococcus</taxon>
    </lineage>
</organism>
<dbReference type="AlphaFoldDB" id="A4RTM6"/>
<dbReference type="HOGENOM" id="CLU_1880692_0_0_1"/>
<sequence>MTTTDRVAPGGDAGTANAPTKDARLRARIAELAALGRANDVDGFVAKFVPKDCEVEDVVEFTRSLREDGERWELLRSEIDAINAGAPRARLIAGDEMKRAEFRFEMPRRDGEDLVINREVAFVNYAEDGEPSDWRAEG</sequence>
<evidence type="ECO:0000313" key="3">
    <source>
        <dbReference type="Proteomes" id="UP000001568"/>
    </source>
</evidence>
<dbReference type="RefSeq" id="XP_001416043.1">
    <property type="nucleotide sequence ID" value="XM_001416006.1"/>
</dbReference>